<evidence type="ECO:0000259" key="2">
    <source>
        <dbReference type="Pfam" id="PF09423"/>
    </source>
</evidence>
<dbReference type="InterPro" id="IPR038607">
    <property type="entry name" value="PhoD-like_sf"/>
</dbReference>
<sequence length="710" mass="79162">MANLGYAQAAVSTAFRAVAYVFLEVIPHSAAKYVLSVLYVAYLVLYSLQPPPALEPTTKEEHSNGEAKVPFPTEDTTKELVETKTESEDSKPLPSIPTPAEESSSLTALLLSLPTPSRPLRLANLFINTLLAAAALEFITYPYFDDAAGVVYTRVGAVYPDAAKIVVRYPGLVGFNQTNATVQLAWRQVPKSGAVESDVWKDGPSALLSEELDWVNTVKLSSLWPSTTYEYTLRDANKTQLPYPSSPIRFRTFPDPYLNSGVNFRFLASSCIVPNFPYTPLQGRTIKGFDLLADYLWPKNTPGKFTMPPPSTSTPTPAETESADESAAGTSALDQPEPTAAPVFSVNAQTVEPVASKAPTEFMIFMGDFIYADVPIYYGDDKEAYRRLYRRNYQSPSFRKVYERLPFIHTYDDHEIINNYAGHSNDSSPPFANANDAFALYNAQGNYDSSQQGEHYYDFRHGDVAFFVMDTRRHRSIIEETDEPSRTMLGEQQLTALYDWLGRVNNTATFKFIVSSVPFTGLWTYEGEYETWNGFQYEKASLLNALHTVPNVILLSGDRHEFAAIEFPSANPARTVYEISTSPLSMFYIPLIRTLKKQSEDVINRTKEVVNVLEDGTTETVIVTEEVPQEKVLKYIADGNYKWSSIEVDTRDRQNPVANIDIIIDGKNAYSLTIRGEPVKLSPSMALGAYVPQSFKGVLGKIGLNPSSWF</sequence>
<protein>
    <submittedName>
        <fullName evidence="3">PhoD-like phosphatase-domain-containing protein</fullName>
    </submittedName>
</protein>
<dbReference type="Proteomes" id="UP000814176">
    <property type="component" value="Unassembled WGS sequence"/>
</dbReference>
<evidence type="ECO:0000313" key="4">
    <source>
        <dbReference type="Proteomes" id="UP000814176"/>
    </source>
</evidence>
<name>A0ABQ8K2I3_9APHY</name>
<dbReference type="InterPro" id="IPR018946">
    <property type="entry name" value="PhoD-like_MPP"/>
</dbReference>
<dbReference type="RefSeq" id="XP_047774194.1">
    <property type="nucleotide sequence ID" value="XM_047927986.1"/>
</dbReference>
<evidence type="ECO:0000313" key="3">
    <source>
        <dbReference type="EMBL" id="KAH9830947.1"/>
    </source>
</evidence>
<accession>A0ABQ8K2I3</accession>
<dbReference type="PANTHER" id="PTHR43606">
    <property type="entry name" value="PHOSPHATASE, PUTATIVE (AFU_ORTHOLOGUE AFUA_6G08710)-RELATED"/>
    <property type="match status" value="1"/>
</dbReference>
<dbReference type="Gene3D" id="3.60.21.70">
    <property type="entry name" value="PhoD-like phosphatase"/>
    <property type="match status" value="1"/>
</dbReference>
<dbReference type="CDD" id="cd07389">
    <property type="entry name" value="MPP_PhoD"/>
    <property type="match status" value="1"/>
</dbReference>
<dbReference type="SUPFAM" id="SSF56300">
    <property type="entry name" value="Metallo-dependent phosphatases"/>
    <property type="match status" value="1"/>
</dbReference>
<feature type="domain" description="PhoD-like phosphatase metallophosphatase" evidence="2">
    <location>
        <begin position="355"/>
        <end position="606"/>
    </location>
</feature>
<dbReference type="GeneID" id="72008718"/>
<feature type="region of interest" description="Disordered" evidence="1">
    <location>
        <begin position="303"/>
        <end position="338"/>
    </location>
</feature>
<feature type="region of interest" description="Disordered" evidence="1">
    <location>
        <begin position="55"/>
        <end position="100"/>
    </location>
</feature>
<dbReference type="EMBL" id="JADCUA010000028">
    <property type="protein sequence ID" value="KAH9830947.1"/>
    <property type="molecule type" value="Genomic_DNA"/>
</dbReference>
<organism evidence="3 4">
    <name type="scientific">Rhodofomes roseus</name>
    <dbReference type="NCBI Taxonomy" id="34475"/>
    <lineage>
        <taxon>Eukaryota</taxon>
        <taxon>Fungi</taxon>
        <taxon>Dikarya</taxon>
        <taxon>Basidiomycota</taxon>
        <taxon>Agaricomycotina</taxon>
        <taxon>Agaricomycetes</taxon>
        <taxon>Polyporales</taxon>
        <taxon>Rhodofomes</taxon>
    </lineage>
</organism>
<feature type="compositionally biased region" description="Basic and acidic residues" evidence="1">
    <location>
        <begin position="75"/>
        <end position="91"/>
    </location>
</feature>
<dbReference type="InterPro" id="IPR029052">
    <property type="entry name" value="Metallo-depent_PP-like"/>
</dbReference>
<dbReference type="Pfam" id="PF09423">
    <property type="entry name" value="PhoD"/>
    <property type="match status" value="1"/>
</dbReference>
<dbReference type="PANTHER" id="PTHR43606:SF2">
    <property type="entry name" value="ALKALINE PHOSPHATASE FAMILY PROTEIN (AFU_ORTHOLOGUE AFUA_5G03860)"/>
    <property type="match status" value="1"/>
</dbReference>
<proteinExistence type="predicted"/>
<dbReference type="InterPro" id="IPR052900">
    <property type="entry name" value="Phospholipid_Metab_Enz"/>
</dbReference>
<gene>
    <name evidence="3" type="ORF">C8Q71DRAFT_862086</name>
</gene>
<evidence type="ECO:0000256" key="1">
    <source>
        <dbReference type="SAM" id="MobiDB-lite"/>
    </source>
</evidence>
<reference evidence="3 4" key="1">
    <citation type="journal article" date="2021" name="Environ. Microbiol.">
        <title>Gene family expansions and transcriptome signatures uncover fungal adaptations to wood decay.</title>
        <authorList>
            <person name="Hage H."/>
            <person name="Miyauchi S."/>
            <person name="Viragh M."/>
            <person name="Drula E."/>
            <person name="Min B."/>
            <person name="Chaduli D."/>
            <person name="Navarro D."/>
            <person name="Favel A."/>
            <person name="Norest M."/>
            <person name="Lesage-Meessen L."/>
            <person name="Balint B."/>
            <person name="Merenyi Z."/>
            <person name="de Eugenio L."/>
            <person name="Morin E."/>
            <person name="Martinez A.T."/>
            <person name="Baldrian P."/>
            <person name="Stursova M."/>
            <person name="Martinez M.J."/>
            <person name="Novotny C."/>
            <person name="Magnuson J.K."/>
            <person name="Spatafora J.W."/>
            <person name="Maurice S."/>
            <person name="Pangilinan J."/>
            <person name="Andreopoulos W."/>
            <person name="LaButti K."/>
            <person name="Hundley H."/>
            <person name="Na H."/>
            <person name="Kuo A."/>
            <person name="Barry K."/>
            <person name="Lipzen A."/>
            <person name="Henrissat B."/>
            <person name="Riley R."/>
            <person name="Ahrendt S."/>
            <person name="Nagy L.G."/>
            <person name="Grigoriev I.V."/>
            <person name="Martin F."/>
            <person name="Rosso M.N."/>
        </authorList>
    </citation>
    <scope>NUCLEOTIDE SEQUENCE [LARGE SCALE GENOMIC DNA]</scope>
    <source>
        <strain evidence="3 4">CIRM-BRFM 1785</strain>
    </source>
</reference>
<keyword evidence="4" id="KW-1185">Reference proteome</keyword>
<comment type="caution">
    <text evidence="3">The sequence shown here is derived from an EMBL/GenBank/DDBJ whole genome shotgun (WGS) entry which is preliminary data.</text>
</comment>